<keyword evidence="5" id="KW-1185">Reference proteome</keyword>
<dbReference type="PANTHER" id="PTHR13789">
    <property type="entry name" value="MONOOXYGENASE"/>
    <property type="match status" value="1"/>
</dbReference>
<dbReference type="InterPro" id="IPR050493">
    <property type="entry name" value="FAD-dep_Monooxygenase_BioMet"/>
</dbReference>
<keyword evidence="1" id="KW-0560">Oxidoreductase</keyword>
<comment type="caution">
    <text evidence="4">The sequence shown here is derived from an EMBL/GenBank/DDBJ whole genome shotgun (WGS) entry which is preliminary data.</text>
</comment>
<evidence type="ECO:0000256" key="1">
    <source>
        <dbReference type="ARBA" id="ARBA00023002"/>
    </source>
</evidence>
<dbReference type="PRINTS" id="PR00420">
    <property type="entry name" value="RNGMNOXGNASE"/>
</dbReference>
<evidence type="ECO:0000256" key="2">
    <source>
        <dbReference type="ARBA" id="ARBA00023033"/>
    </source>
</evidence>
<proteinExistence type="predicted"/>
<dbReference type="InterPro" id="IPR036188">
    <property type="entry name" value="FAD/NAD-bd_sf"/>
</dbReference>
<evidence type="ECO:0000313" key="5">
    <source>
        <dbReference type="Proteomes" id="UP000578091"/>
    </source>
</evidence>
<dbReference type="PANTHER" id="PTHR13789:SF309">
    <property type="entry name" value="PUTATIVE (AFU_ORTHOLOGUE AFUA_6G14510)-RELATED"/>
    <property type="match status" value="1"/>
</dbReference>
<dbReference type="SUPFAM" id="SSF51905">
    <property type="entry name" value="FAD/NAD(P)-binding domain"/>
    <property type="match status" value="1"/>
</dbReference>
<evidence type="ECO:0000313" key="4">
    <source>
        <dbReference type="EMBL" id="NZA25984.1"/>
    </source>
</evidence>
<feature type="domain" description="FAD-binding" evidence="3">
    <location>
        <begin position="2"/>
        <end position="332"/>
    </location>
</feature>
<dbReference type="GO" id="GO:0004497">
    <property type="term" value="F:monooxygenase activity"/>
    <property type="evidence" value="ECO:0007669"/>
    <property type="project" value="UniProtKB-KW"/>
</dbReference>
<reference evidence="4 5" key="1">
    <citation type="submission" date="2020-07" db="EMBL/GenBank/DDBJ databases">
        <title>Luteimonas sp. SJ-92.</title>
        <authorList>
            <person name="Huang X.-X."/>
            <person name="Xu L."/>
            <person name="Sun J.-Q."/>
        </authorList>
    </citation>
    <scope>NUCLEOTIDE SEQUENCE [LARGE SCALE GENOMIC DNA]</scope>
    <source>
        <strain evidence="4 5">SJ-92</strain>
    </source>
</reference>
<dbReference type="Gene3D" id="3.50.50.60">
    <property type="entry name" value="FAD/NAD(P)-binding domain"/>
    <property type="match status" value="1"/>
</dbReference>
<dbReference type="EMBL" id="JACCKA010000045">
    <property type="protein sequence ID" value="NZA25984.1"/>
    <property type="molecule type" value="Genomic_DNA"/>
</dbReference>
<evidence type="ECO:0000259" key="3">
    <source>
        <dbReference type="Pfam" id="PF01494"/>
    </source>
</evidence>
<accession>A0A853JB63</accession>
<gene>
    <name evidence="4" type="ORF">H0E84_06265</name>
</gene>
<dbReference type="Pfam" id="PF01494">
    <property type="entry name" value="FAD_binding_3"/>
    <property type="match status" value="1"/>
</dbReference>
<dbReference type="InterPro" id="IPR002938">
    <property type="entry name" value="FAD-bd"/>
</dbReference>
<protein>
    <submittedName>
        <fullName evidence="4">FAD-dependent monooxygenase</fullName>
    </submittedName>
</protein>
<sequence>MHVGIVGYGSAGQAVALMLARDGHRVEVFERVPVPRPVGAGFLLQPVGLEVLWEIGLLDAVLRHGVRIERLYGETDAGRAVMDMRYRELQPALFGLGMQRAALFSLLDDAWSGERVLHAGCEAVSVDAGRGTLVAADGASHGPFDLLVIADGAASRLRGMVHPARLDRAYPWGAQWCLVPAGDWAWPAELRQRYVRARRMAGMLPVGTRPGDDTPRMSFFWSLPAAAMDPSAWLGEEAWRSDVAAVWPEAAERLRATPVPDGLAQARYRDAVHRHWFQGRAVLVGDAAHAMSPQLGQGVNMALLDARALRDALRLHRTPAAALPAFQRERQAHVGIYHVWSRMLTPLFQSELDRVAALRDLVMHPLTRVPGLRGQSLRVLTGTRRGWLGRQPLSSAFLHHLARLAKEEAVARRQPGPMAAGSRAVE</sequence>
<keyword evidence="2 4" id="KW-0503">Monooxygenase</keyword>
<dbReference type="GO" id="GO:0071949">
    <property type="term" value="F:FAD binding"/>
    <property type="evidence" value="ECO:0007669"/>
    <property type="project" value="InterPro"/>
</dbReference>
<dbReference type="Proteomes" id="UP000578091">
    <property type="component" value="Unassembled WGS sequence"/>
</dbReference>
<dbReference type="RefSeq" id="WP_180677809.1">
    <property type="nucleotide sequence ID" value="NZ_JACCKA010000045.1"/>
</dbReference>
<name>A0A853JB63_9GAMM</name>
<dbReference type="AlphaFoldDB" id="A0A853JB63"/>
<organism evidence="4 5">
    <name type="scientific">Luteimonas salinisoli</name>
    <dbReference type="NCBI Taxonomy" id="2752307"/>
    <lineage>
        <taxon>Bacteria</taxon>
        <taxon>Pseudomonadati</taxon>
        <taxon>Pseudomonadota</taxon>
        <taxon>Gammaproteobacteria</taxon>
        <taxon>Lysobacterales</taxon>
        <taxon>Lysobacteraceae</taxon>
        <taxon>Luteimonas</taxon>
    </lineage>
</organism>